<dbReference type="EMBL" id="JAKOGI010000164">
    <property type="protein sequence ID" value="KAJ8441484.1"/>
    <property type="molecule type" value="Genomic_DNA"/>
</dbReference>
<protein>
    <submittedName>
        <fullName evidence="2">Uncharacterized protein</fullName>
    </submittedName>
</protein>
<sequence>MRSLREMAKYIAYYFEWDWRGVAFPPSPLPKDFQALCSSYELAMAEEATRRFKLPELPQLIFYAMLLNEAERLGVFHGQMLRIMESALTELCWSIFESDRIIEARFWIKAEQKESSRVGQEEEDSEVKREKEGSEAKEGSATTRVASPADDSSWKSWERAQSALFVVAFPPLCDTREMADFVRGSFRWHWRSAMRSPRPLPDDYQDLCSRFVISEAEQVTPDF</sequence>
<feature type="compositionally biased region" description="Basic and acidic residues" evidence="1">
    <location>
        <begin position="117"/>
        <end position="138"/>
    </location>
</feature>
<dbReference type="AlphaFoldDB" id="A0A9Q1KDG6"/>
<comment type="caution">
    <text evidence="2">The sequence shown here is derived from an EMBL/GenBank/DDBJ whole genome shotgun (WGS) entry which is preliminary data.</text>
</comment>
<evidence type="ECO:0000256" key="1">
    <source>
        <dbReference type="SAM" id="MobiDB-lite"/>
    </source>
</evidence>
<feature type="region of interest" description="Disordered" evidence="1">
    <location>
        <begin position="117"/>
        <end position="152"/>
    </location>
</feature>
<name>A0A9Q1KDG6_9CARY</name>
<evidence type="ECO:0000313" key="3">
    <source>
        <dbReference type="Proteomes" id="UP001153076"/>
    </source>
</evidence>
<proteinExistence type="predicted"/>
<organism evidence="2 3">
    <name type="scientific">Carnegiea gigantea</name>
    <dbReference type="NCBI Taxonomy" id="171969"/>
    <lineage>
        <taxon>Eukaryota</taxon>
        <taxon>Viridiplantae</taxon>
        <taxon>Streptophyta</taxon>
        <taxon>Embryophyta</taxon>
        <taxon>Tracheophyta</taxon>
        <taxon>Spermatophyta</taxon>
        <taxon>Magnoliopsida</taxon>
        <taxon>eudicotyledons</taxon>
        <taxon>Gunneridae</taxon>
        <taxon>Pentapetalae</taxon>
        <taxon>Caryophyllales</taxon>
        <taxon>Cactineae</taxon>
        <taxon>Cactaceae</taxon>
        <taxon>Cactoideae</taxon>
        <taxon>Echinocereeae</taxon>
        <taxon>Carnegiea</taxon>
    </lineage>
</organism>
<accession>A0A9Q1KDG6</accession>
<evidence type="ECO:0000313" key="2">
    <source>
        <dbReference type="EMBL" id="KAJ8441484.1"/>
    </source>
</evidence>
<reference evidence="2" key="1">
    <citation type="submission" date="2022-04" db="EMBL/GenBank/DDBJ databases">
        <title>Carnegiea gigantea Genome sequencing and assembly v2.</title>
        <authorList>
            <person name="Copetti D."/>
            <person name="Sanderson M.J."/>
            <person name="Burquez A."/>
            <person name="Wojciechowski M.F."/>
        </authorList>
    </citation>
    <scope>NUCLEOTIDE SEQUENCE</scope>
    <source>
        <strain evidence="2">SGP5-SGP5p</strain>
        <tissue evidence="2">Aerial part</tissue>
    </source>
</reference>
<keyword evidence="3" id="KW-1185">Reference proteome</keyword>
<gene>
    <name evidence="2" type="ORF">Cgig2_011161</name>
</gene>
<dbReference type="Proteomes" id="UP001153076">
    <property type="component" value="Unassembled WGS sequence"/>
</dbReference>